<protein>
    <submittedName>
        <fullName evidence="2">Uncharacterized protein</fullName>
    </submittedName>
</protein>
<organism evidence="2 3">
    <name type="scientific">Pseudomonas fluorescens</name>
    <dbReference type="NCBI Taxonomy" id="294"/>
    <lineage>
        <taxon>Bacteria</taxon>
        <taxon>Pseudomonadati</taxon>
        <taxon>Pseudomonadota</taxon>
        <taxon>Gammaproteobacteria</taxon>
        <taxon>Pseudomonadales</taxon>
        <taxon>Pseudomonadaceae</taxon>
        <taxon>Pseudomonas</taxon>
    </lineage>
</organism>
<evidence type="ECO:0000313" key="2">
    <source>
        <dbReference type="EMBL" id="VVO41764.1"/>
    </source>
</evidence>
<evidence type="ECO:0000313" key="3">
    <source>
        <dbReference type="Proteomes" id="UP000379480"/>
    </source>
</evidence>
<dbReference type="EMBL" id="CABVHY010000043">
    <property type="protein sequence ID" value="VVO41764.1"/>
    <property type="molecule type" value="Genomic_DNA"/>
</dbReference>
<sequence length="49" mass="5534">MTTAQQIAQALQQLKHSLTTLHRQIPRPAQPPRQTALQPLNPGHEKDFP</sequence>
<feature type="region of interest" description="Disordered" evidence="1">
    <location>
        <begin position="24"/>
        <end position="49"/>
    </location>
</feature>
<accession>A0A5E7FSQ0</accession>
<dbReference type="Proteomes" id="UP000379480">
    <property type="component" value="Unassembled WGS sequence"/>
</dbReference>
<dbReference type="AlphaFoldDB" id="A0A5E7FSQ0"/>
<name>A0A5E7FSQ0_PSEFL</name>
<reference evidence="2 3" key="1">
    <citation type="submission" date="2019-09" db="EMBL/GenBank/DDBJ databases">
        <authorList>
            <person name="Chandra G."/>
            <person name="Truman W A."/>
        </authorList>
    </citation>
    <scope>NUCLEOTIDE SEQUENCE [LARGE SCALE GENOMIC DNA]</scope>
    <source>
        <strain evidence="2">PS723</strain>
    </source>
</reference>
<evidence type="ECO:0000256" key="1">
    <source>
        <dbReference type="SAM" id="MobiDB-lite"/>
    </source>
</evidence>
<gene>
    <name evidence="2" type="ORF">PS723_05923</name>
</gene>
<proteinExistence type="predicted"/>